<dbReference type="Gene3D" id="3.90.1150.10">
    <property type="entry name" value="Aspartate Aminotransferase, domain 1"/>
    <property type="match status" value="1"/>
</dbReference>
<dbReference type="InterPro" id="IPR004839">
    <property type="entry name" value="Aminotransferase_I/II_large"/>
</dbReference>
<dbReference type="InterPro" id="IPR051446">
    <property type="entry name" value="HTH_trans_reg/aminotransferase"/>
</dbReference>
<dbReference type="PANTHER" id="PTHR46577">
    <property type="entry name" value="HTH-TYPE TRANSCRIPTIONAL REGULATORY PROTEIN GABR"/>
    <property type="match status" value="1"/>
</dbReference>
<dbReference type="InterPro" id="IPR015421">
    <property type="entry name" value="PyrdxlP-dep_Trfase_major"/>
</dbReference>
<protein>
    <submittedName>
        <fullName evidence="2">Aminotransferase class I/II-fold pyridoxal phosphate-dependent enzyme</fullName>
    </submittedName>
</protein>
<organism evidence="2 3">
    <name type="scientific">Zobellella iuensis</name>
    <dbReference type="NCBI Taxonomy" id="2803811"/>
    <lineage>
        <taxon>Bacteria</taxon>
        <taxon>Pseudomonadati</taxon>
        <taxon>Pseudomonadota</taxon>
        <taxon>Gammaproteobacteria</taxon>
        <taxon>Aeromonadales</taxon>
        <taxon>Aeromonadaceae</taxon>
        <taxon>Zobellella</taxon>
    </lineage>
</organism>
<feature type="domain" description="Aminotransferase class I/classII large" evidence="1">
    <location>
        <begin position="8"/>
        <end position="198"/>
    </location>
</feature>
<accession>A0ABS1QS98</accession>
<proteinExistence type="predicted"/>
<dbReference type="Proteomes" id="UP000638570">
    <property type="component" value="Unassembled WGS sequence"/>
</dbReference>
<gene>
    <name evidence="2" type="ORF">JKV55_09005</name>
</gene>
<reference evidence="3" key="1">
    <citation type="submission" date="2021-01" db="EMBL/GenBank/DDBJ databases">
        <title>Genome public.</title>
        <authorList>
            <person name="Liu C."/>
            <person name="Sun Q."/>
        </authorList>
    </citation>
    <scope>NUCLEOTIDE SEQUENCE [LARGE SCALE GENOMIC DNA]</scope>
    <source>
        <strain evidence="3">CGMCC 1.18722</strain>
    </source>
</reference>
<dbReference type="RefSeq" id="WP_202084387.1">
    <property type="nucleotide sequence ID" value="NZ_JAERTZ010000019.1"/>
</dbReference>
<dbReference type="InterPro" id="IPR015422">
    <property type="entry name" value="PyrdxlP-dep_Trfase_small"/>
</dbReference>
<dbReference type="EMBL" id="JAERTZ010000019">
    <property type="protein sequence ID" value="MBL1377467.1"/>
    <property type="molecule type" value="Genomic_DNA"/>
</dbReference>
<sequence>MSERRRTSLATVIERFRLWLVEDDIYGFLNENRMEAITNRVPQLGFHISGLSKAISPGLRCAFIRAPASQAGHLAAFIRATVWLPPPLMFEVASGLIRSGDAYQMAKAQQDIARRQQRIAGSILQGCHMSRQPTSYHLWLQLPDSWQADSLALAAREQNMLVSSASFFRVGPRSDNAIRLSLMSIAEESQYRHALEKLAALLVTGSAVYGHF</sequence>
<dbReference type="PANTHER" id="PTHR46577:SF1">
    <property type="entry name" value="HTH-TYPE TRANSCRIPTIONAL REGULATORY PROTEIN GABR"/>
    <property type="match status" value="1"/>
</dbReference>
<dbReference type="Pfam" id="PF00155">
    <property type="entry name" value="Aminotran_1_2"/>
    <property type="match status" value="1"/>
</dbReference>
<name>A0ABS1QS98_9GAMM</name>
<dbReference type="GO" id="GO:0008483">
    <property type="term" value="F:transaminase activity"/>
    <property type="evidence" value="ECO:0007669"/>
    <property type="project" value="UniProtKB-KW"/>
</dbReference>
<dbReference type="InterPro" id="IPR015424">
    <property type="entry name" value="PyrdxlP-dep_Trfase"/>
</dbReference>
<keyword evidence="2" id="KW-0032">Aminotransferase</keyword>
<dbReference type="Gene3D" id="3.40.640.10">
    <property type="entry name" value="Type I PLP-dependent aspartate aminotransferase-like (Major domain)"/>
    <property type="match status" value="1"/>
</dbReference>
<evidence type="ECO:0000259" key="1">
    <source>
        <dbReference type="Pfam" id="PF00155"/>
    </source>
</evidence>
<comment type="caution">
    <text evidence="2">The sequence shown here is derived from an EMBL/GenBank/DDBJ whole genome shotgun (WGS) entry which is preliminary data.</text>
</comment>
<keyword evidence="2" id="KW-0808">Transferase</keyword>
<keyword evidence="3" id="KW-1185">Reference proteome</keyword>
<evidence type="ECO:0000313" key="3">
    <source>
        <dbReference type="Proteomes" id="UP000638570"/>
    </source>
</evidence>
<dbReference type="SUPFAM" id="SSF53383">
    <property type="entry name" value="PLP-dependent transferases"/>
    <property type="match status" value="1"/>
</dbReference>
<evidence type="ECO:0000313" key="2">
    <source>
        <dbReference type="EMBL" id="MBL1377467.1"/>
    </source>
</evidence>